<keyword evidence="1" id="KW-1133">Transmembrane helix</keyword>
<keyword evidence="1" id="KW-0472">Membrane</keyword>
<reference evidence="2" key="2">
    <citation type="submission" date="2020-09" db="EMBL/GenBank/DDBJ databases">
        <authorList>
            <person name="Sun Q."/>
            <person name="Ohkuma M."/>
        </authorList>
    </citation>
    <scope>NUCLEOTIDE SEQUENCE</scope>
    <source>
        <strain evidence="2">JCM 4637</strain>
    </source>
</reference>
<reference evidence="2" key="1">
    <citation type="journal article" date="2014" name="Int. J. Syst. Evol. Microbiol.">
        <title>Complete genome sequence of Corynebacterium casei LMG S-19264T (=DSM 44701T), isolated from a smear-ripened cheese.</title>
        <authorList>
            <consortium name="US DOE Joint Genome Institute (JGI-PGF)"/>
            <person name="Walter F."/>
            <person name="Albersmeier A."/>
            <person name="Kalinowski J."/>
            <person name="Ruckert C."/>
        </authorList>
    </citation>
    <scope>NUCLEOTIDE SEQUENCE</scope>
    <source>
        <strain evidence="2">JCM 4637</strain>
    </source>
</reference>
<gene>
    <name evidence="2" type="ORF">GCM10010334_70570</name>
</gene>
<feature type="transmembrane region" description="Helical" evidence="1">
    <location>
        <begin position="37"/>
        <end position="56"/>
    </location>
</feature>
<comment type="caution">
    <text evidence="2">The sequence shown here is derived from an EMBL/GenBank/DDBJ whole genome shotgun (WGS) entry which is preliminary data.</text>
</comment>
<name>A0A919CE12_9ACTN</name>
<proteinExistence type="predicted"/>
<dbReference type="RefSeq" id="WP_189827040.1">
    <property type="nucleotide sequence ID" value="NZ_BMVC01000018.1"/>
</dbReference>
<accession>A0A919CE12</accession>
<dbReference type="AlphaFoldDB" id="A0A919CE12"/>
<evidence type="ECO:0000313" key="2">
    <source>
        <dbReference type="EMBL" id="GHD12936.1"/>
    </source>
</evidence>
<evidence type="ECO:0000256" key="1">
    <source>
        <dbReference type="SAM" id="Phobius"/>
    </source>
</evidence>
<dbReference type="Proteomes" id="UP000638353">
    <property type="component" value="Unassembled WGS sequence"/>
</dbReference>
<evidence type="ECO:0000313" key="3">
    <source>
        <dbReference type="Proteomes" id="UP000638353"/>
    </source>
</evidence>
<protein>
    <submittedName>
        <fullName evidence="2">Uncharacterized protein</fullName>
    </submittedName>
</protein>
<feature type="transmembrane region" description="Helical" evidence="1">
    <location>
        <begin position="62"/>
        <end position="83"/>
    </location>
</feature>
<dbReference type="EMBL" id="BMVC01000018">
    <property type="protein sequence ID" value="GHD12936.1"/>
    <property type="molecule type" value="Genomic_DNA"/>
</dbReference>
<keyword evidence="1" id="KW-0812">Transmembrane</keyword>
<organism evidence="2 3">
    <name type="scientific">Streptomyces finlayi</name>
    <dbReference type="NCBI Taxonomy" id="67296"/>
    <lineage>
        <taxon>Bacteria</taxon>
        <taxon>Bacillati</taxon>
        <taxon>Actinomycetota</taxon>
        <taxon>Actinomycetes</taxon>
        <taxon>Kitasatosporales</taxon>
        <taxon>Streptomycetaceae</taxon>
        <taxon>Streptomyces</taxon>
    </lineage>
</organism>
<sequence>MKNSQGSPRNALRALDRALGGQTPPTRIQRWVARRPVGAGLVMAVLFGLFFLLISPEGEPDSPLLAGLGGLAMGVVFGLVAFLERLRQRSLDIGQQQAVN</sequence>